<feature type="domain" description="UvrD-like helicase ATP-binding" evidence="13">
    <location>
        <begin position="46"/>
        <end position="332"/>
    </location>
</feature>
<name>A0A8I0KR70_9ACTO</name>
<evidence type="ECO:0000256" key="9">
    <source>
        <dbReference type="ARBA" id="ARBA00034808"/>
    </source>
</evidence>
<feature type="binding site" evidence="11">
    <location>
        <begin position="67"/>
        <end position="74"/>
    </location>
    <ligand>
        <name>ATP</name>
        <dbReference type="ChEBI" id="CHEBI:30616"/>
    </ligand>
</feature>
<dbReference type="CDD" id="cd18807">
    <property type="entry name" value="SF1_C_UvrD"/>
    <property type="match status" value="1"/>
</dbReference>
<evidence type="ECO:0000256" key="6">
    <source>
        <dbReference type="ARBA" id="ARBA00023125"/>
    </source>
</evidence>
<keyword evidence="7" id="KW-0413">Isomerase</keyword>
<dbReference type="PANTHER" id="PTHR11070">
    <property type="entry name" value="UVRD / RECB / PCRA DNA HELICASE FAMILY MEMBER"/>
    <property type="match status" value="1"/>
</dbReference>
<dbReference type="InterPro" id="IPR027417">
    <property type="entry name" value="P-loop_NTPase"/>
</dbReference>
<comment type="similarity">
    <text evidence="1">Belongs to the helicase family. UvrD subfamily.</text>
</comment>
<keyword evidence="2 11" id="KW-0547">Nucleotide-binding</keyword>
<dbReference type="InterPro" id="IPR014016">
    <property type="entry name" value="UvrD-like_ATP-bd"/>
</dbReference>
<evidence type="ECO:0000259" key="14">
    <source>
        <dbReference type="PROSITE" id="PS51217"/>
    </source>
</evidence>
<keyword evidence="16" id="KW-1185">Reference proteome</keyword>
<reference evidence="15 16" key="1">
    <citation type="submission" date="2020-08" db="EMBL/GenBank/DDBJ databases">
        <title>Winkia gen. nov., sp. nov., isolated from faeces of the Anser albifrons in China.</title>
        <authorList>
            <person name="Liu Q."/>
        </authorList>
    </citation>
    <scope>NUCLEOTIDE SEQUENCE [LARGE SCALE GENOMIC DNA]</scope>
    <source>
        <strain evidence="15 16">C62</strain>
    </source>
</reference>
<dbReference type="Pfam" id="PF21196">
    <property type="entry name" value="PcrA_UvrD_tudor"/>
    <property type="match status" value="1"/>
</dbReference>
<organism evidence="15 16">
    <name type="scientific">Nanchangia anserum</name>
    <dbReference type="NCBI Taxonomy" id="2692125"/>
    <lineage>
        <taxon>Bacteria</taxon>
        <taxon>Bacillati</taxon>
        <taxon>Actinomycetota</taxon>
        <taxon>Actinomycetes</taxon>
        <taxon>Actinomycetales</taxon>
        <taxon>Actinomycetaceae</taxon>
        <taxon>Nanchangia</taxon>
    </lineage>
</organism>
<evidence type="ECO:0000256" key="7">
    <source>
        <dbReference type="ARBA" id="ARBA00023235"/>
    </source>
</evidence>
<dbReference type="PROSITE" id="PS51198">
    <property type="entry name" value="UVRD_HELICASE_ATP_BIND"/>
    <property type="match status" value="1"/>
</dbReference>
<dbReference type="GO" id="GO:0003677">
    <property type="term" value="F:DNA binding"/>
    <property type="evidence" value="ECO:0007669"/>
    <property type="project" value="UniProtKB-KW"/>
</dbReference>
<dbReference type="GO" id="GO:0043138">
    <property type="term" value="F:3'-5' DNA helicase activity"/>
    <property type="evidence" value="ECO:0007669"/>
    <property type="project" value="UniProtKB-EC"/>
</dbReference>
<feature type="compositionally biased region" description="Polar residues" evidence="12">
    <location>
        <begin position="757"/>
        <end position="768"/>
    </location>
</feature>
<evidence type="ECO:0000256" key="5">
    <source>
        <dbReference type="ARBA" id="ARBA00022840"/>
    </source>
</evidence>
<dbReference type="GO" id="GO:0005524">
    <property type="term" value="F:ATP binding"/>
    <property type="evidence" value="ECO:0007669"/>
    <property type="project" value="UniProtKB-UniRule"/>
</dbReference>
<dbReference type="AlphaFoldDB" id="A0A8I0KR70"/>
<dbReference type="GO" id="GO:0000725">
    <property type="term" value="P:recombinational repair"/>
    <property type="evidence" value="ECO:0007669"/>
    <property type="project" value="TreeGrafter"/>
</dbReference>
<evidence type="ECO:0000256" key="11">
    <source>
        <dbReference type="PROSITE-ProRule" id="PRU00560"/>
    </source>
</evidence>
<evidence type="ECO:0000256" key="3">
    <source>
        <dbReference type="ARBA" id="ARBA00022801"/>
    </source>
</evidence>
<dbReference type="EMBL" id="JACRUO010000001">
    <property type="protein sequence ID" value="MBD3689137.1"/>
    <property type="molecule type" value="Genomic_DNA"/>
</dbReference>
<keyword evidence="3 11" id="KW-0378">Hydrolase</keyword>
<evidence type="ECO:0000259" key="13">
    <source>
        <dbReference type="PROSITE" id="PS51198"/>
    </source>
</evidence>
<evidence type="ECO:0000313" key="15">
    <source>
        <dbReference type="EMBL" id="MBD3689137.1"/>
    </source>
</evidence>
<dbReference type="GO" id="GO:0033202">
    <property type="term" value="C:DNA helicase complex"/>
    <property type="evidence" value="ECO:0007669"/>
    <property type="project" value="TreeGrafter"/>
</dbReference>
<dbReference type="InterPro" id="IPR000212">
    <property type="entry name" value="DNA_helicase_UvrD/REP"/>
</dbReference>
<evidence type="ECO:0000256" key="4">
    <source>
        <dbReference type="ARBA" id="ARBA00022806"/>
    </source>
</evidence>
<evidence type="ECO:0000256" key="12">
    <source>
        <dbReference type="SAM" id="MobiDB-lite"/>
    </source>
</evidence>
<feature type="domain" description="UvrD-like helicase C-terminal" evidence="14">
    <location>
        <begin position="333"/>
        <end position="638"/>
    </location>
</feature>
<comment type="catalytic activity">
    <reaction evidence="10">
        <text>ATP + H2O = ADP + phosphate + H(+)</text>
        <dbReference type="Rhea" id="RHEA:13065"/>
        <dbReference type="ChEBI" id="CHEBI:15377"/>
        <dbReference type="ChEBI" id="CHEBI:15378"/>
        <dbReference type="ChEBI" id="CHEBI:30616"/>
        <dbReference type="ChEBI" id="CHEBI:43474"/>
        <dbReference type="ChEBI" id="CHEBI:456216"/>
        <dbReference type="EC" id="5.6.2.4"/>
    </reaction>
</comment>
<proteinExistence type="inferred from homology"/>
<comment type="caution">
    <text evidence="15">The sequence shown here is derived from an EMBL/GenBank/DDBJ whole genome shotgun (WGS) entry which is preliminary data.</text>
</comment>
<dbReference type="InterPro" id="IPR014017">
    <property type="entry name" value="DNA_helicase_UvrD-like_C"/>
</dbReference>
<dbReference type="GO" id="GO:0005829">
    <property type="term" value="C:cytosol"/>
    <property type="evidence" value="ECO:0007669"/>
    <property type="project" value="TreeGrafter"/>
</dbReference>
<keyword evidence="4 11" id="KW-0347">Helicase</keyword>
<dbReference type="Pfam" id="PF13361">
    <property type="entry name" value="UvrD_C"/>
    <property type="match status" value="2"/>
</dbReference>
<evidence type="ECO:0000256" key="2">
    <source>
        <dbReference type="ARBA" id="ARBA00022741"/>
    </source>
</evidence>
<dbReference type="Gene3D" id="1.10.10.160">
    <property type="match status" value="1"/>
</dbReference>
<dbReference type="Gene3D" id="3.40.50.300">
    <property type="entry name" value="P-loop containing nucleotide triphosphate hydrolases"/>
    <property type="match status" value="2"/>
</dbReference>
<dbReference type="Gene3D" id="1.10.486.10">
    <property type="entry name" value="PCRA, domain 4"/>
    <property type="match status" value="1"/>
</dbReference>
<dbReference type="PANTHER" id="PTHR11070:SF2">
    <property type="entry name" value="ATP-DEPENDENT DNA HELICASE SRS2"/>
    <property type="match status" value="1"/>
</dbReference>
<dbReference type="PROSITE" id="PS51217">
    <property type="entry name" value="UVRD_HELICASE_CTER"/>
    <property type="match status" value="1"/>
</dbReference>
<evidence type="ECO:0000256" key="10">
    <source>
        <dbReference type="ARBA" id="ARBA00048988"/>
    </source>
</evidence>
<dbReference type="Proteomes" id="UP000627538">
    <property type="component" value="Unassembled WGS sequence"/>
</dbReference>
<sequence>MTTSPFDALIAATTTRRSALPHEAPLGGAWQEQATVGGADVESVVAGLNERQREAVEHRGTPLLVTAGAGSGKTRVLTRRIAHLLATGDARASEILAITFTNKAAAEMRERVHALVGPEARFMQVSTFHSLCVRILREHHEAAGLRSTFSIYDAADSARLMKMVADEVGIDTKRTSERVLCNRVSDLKNELVGPAEYAERFHRDPVAKAVAEVYPLYQRRLADAHAVDFDDLIMTTVMLLRDNAAVAEHFHRRFRHILVDEYQDTNHAQYVLVTQLVGNGRDGVDPGQLTVVGDSDQSIYAFRGATIRNIEQFGDDFPGAREVILDQNYRSTQNILSAANAVIGSGQGQRSKNLWTDQGSGDKIVVNACPSDRAEAQFVGREIETLHKQGRAWSDFAIFFRTNAQSRLLEEMLMGAGMPYRLIGGTKFYERKEIKDAIAYLRAASNPDDTVNMRRIVNEPRRGIGPRALGSLLAHADTYGVSFGVAIAHVWAAVARELGQDPASTPGELAGFDTAQPSPDVVGLGKAARANLHAFWQILIDARAADAAGRPPAEILDSLMDATGYLGLLQASDDPQDGVRAENLAELHAVAEDFAIAEPDGRLADFLERISLVADADQLADVDDGGQITLMTIHTAKGLEFPVVFVTGMEDGTFPHSRSLGSASELDEERRLAYVAITRARELLYLTRAGTRTQWGTPMELPASRFLDALPPDVTDVRDSLTPTERIRAASPSYGSGAWGGGRVRSRGQRRIDRNRAGSSTPPTQPKTLVQVSRGDRVNHDTFGLGRVVETGGSGASTWAKVDFGDGSVKRLLLRYAPMEKL</sequence>
<evidence type="ECO:0000256" key="1">
    <source>
        <dbReference type="ARBA" id="ARBA00009922"/>
    </source>
</evidence>
<protein>
    <recommendedName>
        <fullName evidence="9">DNA 3'-5' helicase</fullName>
        <ecNumber evidence="9">5.6.2.4</ecNumber>
    </recommendedName>
</protein>
<dbReference type="CDD" id="cd17932">
    <property type="entry name" value="DEXQc_UvrD"/>
    <property type="match status" value="1"/>
</dbReference>
<keyword evidence="5 11" id="KW-0067">ATP-binding</keyword>
<evidence type="ECO:0000313" key="16">
    <source>
        <dbReference type="Proteomes" id="UP000627538"/>
    </source>
</evidence>
<gene>
    <name evidence="15" type="ORF">H8R10_02680</name>
</gene>
<accession>A0A8I0KR70</accession>
<dbReference type="RefSeq" id="WP_191071207.1">
    <property type="nucleotide sequence ID" value="NZ_CP060506.1"/>
</dbReference>
<dbReference type="EC" id="5.6.2.4" evidence="9"/>
<dbReference type="GO" id="GO:0016787">
    <property type="term" value="F:hydrolase activity"/>
    <property type="evidence" value="ECO:0007669"/>
    <property type="project" value="UniProtKB-UniRule"/>
</dbReference>
<keyword evidence="6" id="KW-0238">DNA-binding</keyword>
<dbReference type="SUPFAM" id="SSF52540">
    <property type="entry name" value="P-loop containing nucleoside triphosphate hydrolases"/>
    <property type="match status" value="1"/>
</dbReference>
<dbReference type="InterPro" id="IPR013986">
    <property type="entry name" value="DExx_box_DNA_helicase_dom_sf"/>
</dbReference>
<dbReference type="Pfam" id="PF00580">
    <property type="entry name" value="UvrD-helicase"/>
    <property type="match status" value="1"/>
</dbReference>
<evidence type="ECO:0000256" key="8">
    <source>
        <dbReference type="ARBA" id="ARBA00034617"/>
    </source>
</evidence>
<comment type="catalytic activity">
    <reaction evidence="8">
        <text>Couples ATP hydrolysis with the unwinding of duplex DNA by translocating in the 3'-5' direction.</text>
        <dbReference type="EC" id="5.6.2.4"/>
    </reaction>
</comment>
<feature type="region of interest" description="Disordered" evidence="12">
    <location>
        <begin position="730"/>
        <end position="768"/>
    </location>
</feature>